<dbReference type="PANTHER" id="PTHR33375:SF7">
    <property type="entry name" value="CHROMOSOME 2-PARTITIONING PROTEIN PARB-RELATED"/>
    <property type="match status" value="1"/>
</dbReference>
<name>A0A1J0WGT0_9RHOB</name>
<reference evidence="2 3" key="1">
    <citation type="submission" date="2016-11" db="EMBL/GenBank/DDBJ databases">
        <title>Complete genome sequence of Sulfitobacter sp. AM1-D1, a toxic bacteria associated with marine dinoflagellate Alexandrium minutum in East China Sea.</title>
        <authorList>
            <person name="Yang Q."/>
            <person name="Zhang X."/>
            <person name="Tian X."/>
        </authorList>
    </citation>
    <scope>NUCLEOTIDE SEQUENCE [LARGE SCALE GENOMIC DNA]</scope>
    <source>
        <strain evidence="2 3">AM1-D1</strain>
    </source>
</reference>
<dbReference type="InterPro" id="IPR036086">
    <property type="entry name" value="ParB/Sulfiredoxin_sf"/>
</dbReference>
<dbReference type="KEGG" id="suam:BOO69_08165"/>
<dbReference type="Gene3D" id="1.10.10.2830">
    <property type="match status" value="1"/>
</dbReference>
<dbReference type="InterPro" id="IPR041468">
    <property type="entry name" value="HTH_ParB/Spo0J"/>
</dbReference>
<dbReference type="RefSeq" id="WP_071971723.1">
    <property type="nucleotide sequence ID" value="NZ_CP018076.1"/>
</dbReference>
<dbReference type="SMART" id="SM00470">
    <property type="entry name" value="ParB"/>
    <property type="match status" value="1"/>
</dbReference>
<dbReference type="STRING" id="1917485.BOO69_08165"/>
<dbReference type="Gene3D" id="3.90.1530.30">
    <property type="match status" value="1"/>
</dbReference>
<dbReference type="SUPFAM" id="SSF110849">
    <property type="entry name" value="ParB/Sulfiredoxin"/>
    <property type="match status" value="1"/>
</dbReference>
<dbReference type="InterPro" id="IPR003115">
    <property type="entry name" value="ParB_N"/>
</dbReference>
<organism evidence="2 3">
    <name type="scientific">Sulfitobacter alexandrii</name>
    <dbReference type="NCBI Taxonomy" id="1917485"/>
    <lineage>
        <taxon>Bacteria</taxon>
        <taxon>Pseudomonadati</taxon>
        <taxon>Pseudomonadota</taxon>
        <taxon>Alphaproteobacteria</taxon>
        <taxon>Rhodobacterales</taxon>
        <taxon>Roseobacteraceae</taxon>
        <taxon>Sulfitobacter</taxon>
    </lineage>
</organism>
<evidence type="ECO:0000313" key="2">
    <source>
        <dbReference type="EMBL" id="APE43392.1"/>
    </source>
</evidence>
<keyword evidence="3" id="KW-1185">Reference proteome</keyword>
<dbReference type="EMBL" id="CP018076">
    <property type="protein sequence ID" value="APE43392.1"/>
    <property type="molecule type" value="Genomic_DNA"/>
</dbReference>
<protein>
    <recommendedName>
        <fullName evidence="1">ParB-like N-terminal domain-containing protein</fullName>
    </recommendedName>
</protein>
<dbReference type="AlphaFoldDB" id="A0A1J0WGT0"/>
<gene>
    <name evidence="2" type="ORF">BOO69_08165</name>
</gene>
<evidence type="ECO:0000313" key="3">
    <source>
        <dbReference type="Proteomes" id="UP000181897"/>
    </source>
</evidence>
<dbReference type="SUPFAM" id="SSF109709">
    <property type="entry name" value="KorB DNA-binding domain-like"/>
    <property type="match status" value="1"/>
</dbReference>
<feature type="domain" description="ParB-like N-terminal" evidence="1">
    <location>
        <begin position="12"/>
        <end position="116"/>
    </location>
</feature>
<dbReference type="GO" id="GO:0007059">
    <property type="term" value="P:chromosome segregation"/>
    <property type="evidence" value="ECO:0007669"/>
    <property type="project" value="TreeGrafter"/>
</dbReference>
<dbReference type="CDD" id="cd16406">
    <property type="entry name" value="ParB_N_like"/>
    <property type="match status" value="1"/>
</dbReference>
<sequence length="621" mass="68811">MTDQSPIARSTRTVPLTALFLHPFNPRQEHDETDIAALAKSISINGLLQNLNVFDGPEGLGVVAGGRRLRALELLAHEGSGIDPLRDGVQIDFENIPVHVTDDEMMARSWAGTEGATQRPLHPAEEIRAYAAMADQGNTPELIAAAFGQTLAHVLRRLRLSRLSDATLTALREGQITLDVAQVLTLTDSLPREMEALNLATEQGFGAARLRRQLLEGNVPSTDRRVRYIGLDLYRAEGGKMDEDLFNDQSVLHNVELVENLFRQKLTKAAEDLQQAEGFARVIPIFETWLGHQHTDDMRRIHRASVELPDADMTRYEELCEIGEAREFTSGEAGEFDRLEDRMKGDYADEERAAATAYLLVNHEGKLEQTGAYIPIKRAGSAAGSDSIETVKPKPPVSQAGIDDLHRIQRIALQTEMLRRPELVLDLLAFQLWHEISSWSGAFNVVATEQDALPASTEALTIDKRITGEDDAPLPRLGEDIGSDFKAFLDKGKKYRNTVLTLALVRCVNAPFGARINGAMMEALEVTPRSIWTPTAENFFKYCRSDALDAIWRTLVATEDRADQMERFTKLKVGEKRKELEALFNDASTQEALGLSRAEITAIDAWLPDAIARNVSEGAAT</sequence>
<accession>A0A1J0WGT0</accession>
<dbReference type="Pfam" id="PF02195">
    <property type="entry name" value="ParB_N"/>
    <property type="match status" value="1"/>
</dbReference>
<dbReference type="Pfam" id="PF17762">
    <property type="entry name" value="HTH_ParB"/>
    <property type="match status" value="1"/>
</dbReference>
<dbReference type="GO" id="GO:0005694">
    <property type="term" value="C:chromosome"/>
    <property type="evidence" value="ECO:0007669"/>
    <property type="project" value="TreeGrafter"/>
</dbReference>
<dbReference type="InterPro" id="IPR050336">
    <property type="entry name" value="Chromosome_partition/occlusion"/>
</dbReference>
<dbReference type="PANTHER" id="PTHR33375">
    <property type="entry name" value="CHROMOSOME-PARTITIONING PROTEIN PARB-RELATED"/>
    <property type="match status" value="1"/>
</dbReference>
<proteinExistence type="predicted"/>
<dbReference type="Proteomes" id="UP000181897">
    <property type="component" value="Chromosome"/>
</dbReference>
<evidence type="ECO:0000259" key="1">
    <source>
        <dbReference type="SMART" id="SM00470"/>
    </source>
</evidence>
<dbReference type="OrthoDB" id="9813122at2"/>